<dbReference type="Pfam" id="PF02378">
    <property type="entry name" value="PTS_EIIC"/>
    <property type="match status" value="1"/>
</dbReference>
<feature type="transmembrane region" description="Helical" evidence="11">
    <location>
        <begin position="660"/>
        <end position="680"/>
    </location>
</feature>
<evidence type="ECO:0000256" key="8">
    <source>
        <dbReference type="ARBA" id="ARBA00022692"/>
    </source>
</evidence>
<dbReference type="InterPro" id="IPR003353">
    <property type="entry name" value="PTS_IIB_fruc"/>
</dbReference>
<feature type="transmembrane region" description="Helical" evidence="11">
    <location>
        <begin position="348"/>
        <end position="370"/>
    </location>
</feature>
<keyword evidence="6" id="KW-0808">Transferase</keyword>
<dbReference type="InterPro" id="IPR006327">
    <property type="entry name" value="PTS_IIC_fruc"/>
</dbReference>
<feature type="transmembrane region" description="Helical" evidence="11">
    <location>
        <begin position="620"/>
        <end position="639"/>
    </location>
</feature>
<protein>
    <submittedName>
        <fullName evidence="15">Fructose-specific PTS transporter subunit EIIC</fullName>
    </submittedName>
</protein>
<dbReference type="InterPro" id="IPR013014">
    <property type="entry name" value="PTS_EIIC_2"/>
</dbReference>
<dbReference type="Gene3D" id="3.40.930.10">
    <property type="entry name" value="Mannitol-specific EII, Chain A"/>
    <property type="match status" value="1"/>
</dbReference>
<evidence type="ECO:0000256" key="7">
    <source>
        <dbReference type="ARBA" id="ARBA00022683"/>
    </source>
</evidence>
<dbReference type="InterPro" id="IPR002178">
    <property type="entry name" value="PTS_EIIA_type-2_dom"/>
</dbReference>
<dbReference type="SUPFAM" id="SSF55804">
    <property type="entry name" value="Phoshotransferase/anion transport protein"/>
    <property type="match status" value="1"/>
</dbReference>
<dbReference type="NCBIfam" id="TIGR00848">
    <property type="entry name" value="fruA"/>
    <property type="match status" value="1"/>
</dbReference>
<dbReference type="SUPFAM" id="SSF52794">
    <property type="entry name" value="PTS system IIB component-like"/>
    <property type="match status" value="1"/>
</dbReference>
<feature type="transmembrane region" description="Helical" evidence="11">
    <location>
        <begin position="308"/>
        <end position="328"/>
    </location>
</feature>
<feature type="transmembrane region" description="Helical" evidence="11">
    <location>
        <begin position="464"/>
        <end position="485"/>
    </location>
</feature>
<feature type="transmembrane region" description="Helical" evidence="11">
    <location>
        <begin position="505"/>
        <end position="522"/>
    </location>
</feature>
<accession>A0ABV1EE55</accession>
<name>A0ABV1EE55_9FIRM</name>
<feature type="transmembrane region" description="Helical" evidence="11">
    <location>
        <begin position="595"/>
        <end position="614"/>
    </location>
</feature>
<dbReference type="NCBIfam" id="TIGR00829">
    <property type="entry name" value="FRU"/>
    <property type="match status" value="1"/>
</dbReference>
<feature type="domain" description="PTS EIIA type-2" evidence="12">
    <location>
        <begin position="5"/>
        <end position="149"/>
    </location>
</feature>
<feature type="domain" description="PTS EIIC type-2" evidence="14">
    <location>
        <begin position="297"/>
        <end position="687"/>
    </location>
</feature>
<evidence type="ECO:0000256" key="9">
    <source>
        <dbReference type="ARBA" id="ARBA00022989"/>
    </source>
</evidence>
<dbReference type="Pfam" id="PF00359">
    <property type="entry name" value="PTS_EIIA_2"/>
    <property type="match status" value="1"/>
</dbReference>
<keyword evidence="4" id="KW-0597">Phosphoprotein</keyword>
<comment type="caution">
    <text evidence="15">The sequence shown here is derived from an EMBL/GenBank/DDBJ whole genome shotgun (WGS) entry which is preliminary data.</text>
</comment>
<evidence type="ECO:0000256" key="5">
    <source>
        <dbReference type="ARBA" id="ARBA00022597"/>
    </source>
</evidence>
<proteinExistence type="predicted"/>
<evidence type="ECO:0000256" key="10">
    <source>
        <dbReference type="ARBA" id="ARBA00023136"/>
    </source>
</evidence>
<evidence type="ECO:0000313" key="15">
    <source>
        <dbReference type="EMBL" id="MEQ2452868.1"/>
    </source>
</evidence>
<evidence type="ECO:0000259" key="13">
    <source>
        <dbReference type="PROSITE" id="PS51099"/>
    </source>
</evidence>
<comment type="subcellular location">
    <subcellularLocation>
        <location evidence="1">Cell inner membrane</location>
        <topology evidence="1">Multi-pass membrane protein</topology>
    </subcellularLocation>
</comment>
<dbReference type="PROSITE" id="PS51099">
    <property type="entry name" value="PTS_EIIB_TYPE_2"/>
    <property type="match status" value="1"/>
</dbReference>
<feature type="transmembrane region" description="Helical" evidence="11">
    <location>
        <begin position="426"/>
        <end position="444"/>
    </location>
</feature>
<evidence type="ECO:0000256" key="4">
    <source>
        <dbReference type="ARBA" id="ARBA00022553"/>
    </source>
</evidence>
<keyword evidence="8 11" id="KW-0812">Transmembrane</keyword>
<sequence length="687" mass="71846">MRIRELLKKEGIALGVKVDSKDAAIDYLIDLHVKSGNITDKAEFKKGILAREESGSTGVGEGIAIPHSKNAAVKQPGLAAMTVPDGVDYDSLDGQPANLFFMIAAPEKGADVHLEVLSRLSMLLMDENFRAELLAAKNADQFLDICSKYEMEKFADELGEATEDKKENAPEKTGYRVLAVTACPTGIAHTFMAAEALEKKGNEMGITIKVETNGSGGVKNRLTAKEIEECDGIIVAADKNVETARFDGKPVLFTKVADGIHKPEELINKVIDGKVSVHHESGKKAEEESAGGVGSQIYKHLMSGVSHMLPFVIGGGIMIALAFLIDTICGYGSTGGSNFGTCTPLSAFFKYVGDLSMGLMVPVLAGYIAYSIADRPGLAVGFTGGLLASSGNAAIAKYIWAGASLSPFQNFISKFGFVGEGSGNTVSGFLGGILAGFLAGYIVLLLKKMCSKFPQSLEGIKPTLIYPLVGIFLVGVLMVFIFNPLIGLVNTGLSNMLTSLADKNLLALLGLILGAMMAIDMGGPINKAAYVFGSGMLSTAADLVSAGASQSDAAVQACYISMAAVMIGGMVPPMGIALACKLFPKKFTKAERGSAVSNFVMGCSFITEGAIPFAAADPLHVIPCTLVGAGVAGALSAAFKCTLMAPHGGIFVFATVGHPLFYILSWVIGSVVTCLLLGLIKKNVAEE</sequence>
<dbReference type="InterPro" id="IPR013011">
    <property type="entry name" value="PTS_EIIB_2"/>
</dbReference>
<evidence type="ECO:0000313" key="16">
    <source>
        <dbReference type="Proteomes" id="UP001482186"/>
    </source>
</evidence>
<dbReference type="CDD" id="cd05569">
    <property type="entry name" value="PTS_IIB_fructose"/>
    <property type="match status" value="1"/>
</dbReference>
<dbReference type="EMBL" id="JBBNFM010000001">
    <property type="protein sequence ID" value="MEQ2452868.1"/>
    <property type="molecule type" value="Genomic_DNA"/>
</dbReference>
<feature type="transmembrane region" description="Helical" evidence="11">
    <location>
        <begin position="377"/>
        <end position="400"/>
    </location>
</feature>
<feature type="transmembrane region" description="Helical" evidence="11">
    <location>
        <begin position="560"/>
        <end position="583"/>
    </location>
</feature>
<keyword evidence="2" id="KW-0813">Transport</keyword>
<dbReference type="PANTHER" id="PTHR30505">
    <property type="entry name" value="FRUCTOSE-LIKE PERMEASE"/>
    <property type="match status" value="1"/>
</dbReference>
<dbReference type="InterPro" id="IPR016152">
    <property type="entry name" value="PTrfase/Anion_transptr"/>
</dbReference>
<evidence type="ECO:0000256" key="1">
    <source>
        <dbReference type="ARBA" id="ARBA00004429"/>
    </source>
</evidence>
<dbReference type="InterPro" id="IPR036095">
    <property type="entry name" value="PTS_EIIB-like_sf"/>
</dbReference>
<keyword evidence="3" id="KW-1003">Cell membrane</keyword>
<keyword evidence="16" id="KW-1185">Reference proteome</keyword>
<dbReference type="InterPro" id="IPR050864">
    <property type="entry name" value="Bacterial_PTS_Sugar_Transport"/>
</dbReference>
<dbReference type="RefSeq" id="WP_349115642.1">
    <property type="nucleotide sequence ID" value="NZ_JBBNFM010000001.1"/>
</dbReference>
<reference evidence="15 16" key="1">
    <citation type="submission" date="2024-04" db="EMBL/GenBank/DDBJ databases">
        <title>Human intestinal bacterial collection.</title>
        <authorList>
            <person name="Pauvert C."/>
            <person name="Hitch T.C.A."/>
            <person name="Clavel T."/>
        </authorList>
    </citation>
    <scope>NUCLEOTIDE SEQUENCE [LARGE SCALE GENOMIC DNA]</scope>
    <source>
        <strain evidence="15 16">CLA-AA-H141</strain>
    </source>
</reference>
<organism evidence="15 16">
    <name type="scientific">Coprococcus ammoniilyticus</name>
    <dbReference type="NCBI Taxonomy" id="2981785"/>
    <lineage>
        <taxon>Bacteria</taxon>
        <taxon>Bacillati</taxon>
        <taxon>Bacillota</taxon>
        <taxon>Clostridia</taxon>
        <taxon>Lachnospirales</taxon>
        <taxon>Lachnospiraceae</taxon>
        <taxon>Coprococcus</taxon>
    </lineage>
</organism>
<evidence type="ECO:0000259" key="12">
    <source>
        <dbReference type="PROSITE" id="PS51094"/>
    </source>
</evidence>
<gene>
    <name evidence="15" type="ORF">AAAT04_02230</name>
</gene>
<keyword evidence="9 11" id="KW-1133">Transmembrane helix</keyword>
<dbReference type="InterPro" id="IPR003352">
    <property type="entry name" value="PTS_EIIC"/>
</dbReference>
<feature type="domain" description="PTS EIIB type-2" evidence="13">
    <location>
        <begin position="175"/>
        <end position="272"/>
    </location>
</feature>
<dbReference type="Proteomes" id="UP001482186">
    <property type="component" value="Unassembled WGS sequence"/>
</dbReference>
<evidence type="ECO:0000256" key="3">
    <source>
        <dbReference type="ARBA" id="ARBA00022475"/>
    </source>
</evidence>
<dbReference type="InterPro" id="IPR004715">
    <property type="entry name" value="PTS_IIA_fruc"/>
</dbReference>
<keyword evidence="5" id="KW-0762">Sugar transport</keyword>
<keyword evidence="7" id="KW-0598">Phosphotransferase system</keyword>
<evidence type="ECO:0000259" key="14">
    <source>
        <dbReference type="PROSITE" id="PS51104"/>
    </source>
</evidence>
<evidence type="ECO:0000256" key="11">
    <source>
        <dbReference type="SAM" id="Phobius"/>
    </source>
</evidence>
<dbReference type="InterPro" id="IPR003501">
    <property type="entry name" value="PTS_EIIB_2/3"/>
</dbReference>
<dbReference type="PROSITE" id="PS51094">
    <property type="entry name" value="PTS_EIIA_TYPE_2"/>
    <property type="match status" value="1"/>
</dbReference>
<dbReference type="CDD" id="cd00211">
    <property type="entry name" value="PTS_IIA_fru"/>
    <property type="match status" value="1"/>
</dbReference>
<dbReference type="Gene3D" id="3.40.50.2300">
    <property type="match status" value="1"/>
</dbReference>
<dbReference type="NCBIfam" id="TIGR01427">
    <property type="entry name" value="PTS_IIC_fructo"/>
    <property type="match status" value="1"/>
</dbReference>
<keyword evidence="10 11" id="KW-0472">Membrane</keyword>
<dbReference type="PANTHER" id="PTHR30505:SF28">
    <property type="entry name" value="PTS SYSTEM 2-O-ALPHA-MANNOSYL-D-GLYCERATE-SPECIFIC EIIABC COMPONENT"/>
    <property type="match status" value="1"/>
</dbReference>
<dbReference type="PROSITE" id="PS51104">
    <property type="entry name" value="PTS_EIIC_TYPE_2"/>
    <property type="match status" value="1"/>
</dbReference>
<evidence type="ECO:0000256" key="2">
    <source>
        <dbReference type="ARBA" id="ARBA00022448"/>
    </source>
</evidence>
<dbReference type="Pfam" id="PF02302">
    <property type="entry name" value="PTS_IIB"/>
    <property type="match status" value="1"/>
</dbReference>
<evidence type="ECO:0000256" key="6">
    <source>
        <dbReference type="ARBA" id="ARBA00022679"/>
    </source>
</evidence>